<dbReference type="RefSeq" id="WP_142093845.1">
    <property type="nucleotide sequence ID" value="NZ_BAAAMD010000004.1"/>
</dbReference>
<dbReference type="SMART" id="SM00421">
    <property type="entry name" value="HTH_LUXR"/>
    <property type="match status" value="1"/>
</dbReference>
<evidence type="ECO:0000259" key="6">
    <source>
        <dbReference type="PROSITE" id="PS50043"/>
    </source>
</evidence>
<dbReference type="PRINTS" id="PR00038">
    <property type="entry name" value="HTHLUXR"/>
</dbReference>
<dbReference type="GO" id="GO:0003677">
    <property type="term" value="F:DNA binding"/>
    <property type="evidence" value="ECO:0007669"/>
    <property type="project" value="UniProtKB-KW"/>
</dbReference>
<dbReference type="Pfam" id="PF00072">
    <property type="entry name" value="Response_reg"/>
    <property type="match status" value="1"/>
</dbReference>
<dbReference type="Proteomes" id="UP000316196">
    <property type="component" value="Unassembled WGS sequence"/>
</dbReference>
<dbReference type="PROSITE" id="PS50043">
    <property type="entry name" value="HTH_LUXR_2"/>
    <property type="match status" value="1"/>
</dbReference>
<reference evidence="8 9" key="1">
    <citation type="submission" date="2019-06" db="EMBL/GenBank/DDBJ databases">
        <title>Sequencing the genomes of 1000 actinobacteria strains.</title>
        <authorList>
            <person name="Klenk H.-P."/>
        </authorList>
    </citation>
    <scope>NUCLEOTIDE SEQUENCE [LARGE SCALE GENOMIC DNA]</scope>
    <source>
        <strain evidence="8 9">DSM 8251</strain>
    </source>
</reference>
<evidence type="ECO:0000256" key="1">
    <source>
        <dbReference type="ARBA" id="ARBA00022553"/>
    </source>
</evidence>
<dbReference type="InterPro" id="IPR001789">
    <property type="entry name" value="Sig_transdc_resp-reg_receiver"/>
</dbReference>
<proteinExistence type="predicted"/>
<gene>
    <name evidence="8" type="ORF">FB460_1864</name>
</gene>
<dbReference type="GO" id="GO:0000160">
    <property type="term" value="P:phosphorelay signal transduction system"/>
    <property type="evidence" value="ECO:0007669"/>
    <property type="project" value="InterPro"/>
</dbReference>
<dbReference type="EMBL" id="VFOR01000002">
    <property type="protein sequence ID" value="TQL58013.1"/>
    <property type="molecule type" value="Genomic_DNA"/>
</dbReference>
<keyword evidence="4" id="KW-0804">Transcription</keyword>
<accession>A0A542ZCC9</accession>
<dbReference type="InterPro" id="IPR011006">
    <property type="entry name" value="CheY-like_superfamily"/>
</dbReference>
<dbReference type="CDD" id="cd06170">
    <property type="entry name" value="LuxR_C_like"/>
    <property type="match status" value="1"/>
</dbReference>
<sequence length="225" mass="25042">MPDRLRIMLVDDQPMARRGFALMLRRSPNLTVVAEASNGQEALDLLTAAREEAAPLPHVILMDVRMPVLDGIETTRRITRAFPSVKVLVLTTYDEDDYAFGALTAGASGYLLKDVRTPDLITAVQAVARGDAILTPRITRQVIERGIPRALPHHQQTEMRALLDLLTPRERDIARLIADGDSNAEIAERLAIEPGSVRRNVSRLLTKLNLRDRVQIAVHWHKAGL</sequence>
<dbReference type="InterPro" id="IPR039420">
    <property type="entry name" value="WalR-like"/>
</dbReference>
<dbReference type="Gene3D" id="3.40.50.2300">
    <property type="match status" value="1"/>
</dbReference>
<feature type="domain" description="HTH luxR-type" evidence="6">
    <location>
        <begin position="159"/>
        <end position="224"/>
    </location>
</feature>
<keyword evidence="3" id="KW-0238">DNA-binding</keyword>
<evidence type="ECO:0000256" key="2">
    <source>
        <dbReference type="ARBA" id="ARBA00023015"/>
    </source>
</evidence>
<dbReference type="PROSITE" id="PS50110">
    <property type="entry name" value="RESPONSE_REGULATORY"/>
    <property type="match status" value="1"/>
</dbReference>
<dbReference type="PROSITE" id="PS00622">
    <property type="entry name" value="HTH_LUXR_1"/>
    <property type="match status" value="1"/>
</dbReference>
<evidence type="ECO:0000313" key="8">
    <source>
        <dbReference type="EMBL" id="TQL58013.1"/>
    </source>
</evidence>
<dbReference type="PANTHER" id="PTHR43214:SF24">
    <property type="entry name" value="TRANSCRIPTIONAL REGULATORY PROTEIN NARL-RELATED"/>
    <property type="match status" value="1"/>
</dbReference>
<evidence type="ECO:0000259" key="7">
    <source>
        <dbReference type="PROSITE" id="PS50110"/>
    </source>
</evidence>
<dbReference type="Pfam" id="PF00196">
    <property type="entry name" value="GerE"/>
    <property type="match status" value="1"/>
</dbReference>
<name>A0A542ZCC9_9ACTN</name>
<keyword evidence="9" id="KW-1185">Reference proteome</keyword>
<evidence type="ECO:0000256" key="5">
    <source>
        <dbReference type="PROSITE-ProRule" id="PRU00169"/>
    </source>
</evidence>
<keyword evidence="1 5" id="KW-0597">Phosphoprotein</keyword>
<dbReference type="OrthoDB" id="9808843at2"/>
<dbReference type="SUPFAM" id="SSF52172">
    <property type="entry name" value="CheY-like"/>
    <property type="match status" value="1"/>
</dbReference>
<evidence type="ECO:0000313" key="9">
    <source>
        <dbReference type="Proteomes" id="UP000316196"/>
    </source>
</evidence>
<keyword evidence="2" id="KW-0805">Transcription regulation</keyword>
<feature type="domain" description="Response regulatory" evidence="7">
    <location>
        <begin position="6"/>
        <end position="128"/>
    </location>
</feature>
<comment type="caution">
    <text evidence="8">The sequence shown here is derived from an EMBL/GenBank/DDBJ whole genome shotgun (WGS) entry which is preliminary data.</text>
</comment>
<evidence type="ECO:0000256" key="3">
    <source>
        <dbReference type="ARBA" id="ARBA00023125"/>
    </source>
</evidence>
<dbReference type="PANTHER" id="PTHR43214">
    <property type="entry name" value="TWO-COMPONENT RESPONSE REGULATOR"/>
    <property type="match status" value="1"/>
</dbReference>
<organism evidence="8 9">
    <name type="scientific">Propioniferax innocua</name>
    <dbReference type="NCBI Taxonomy" id="1753"/>
    <lineage>
        <taxon>Bacteria</taxon>
        <taxon>Bacillati</taxon>
        <taxon>Actinomycetota</taxon>
        <taxon>Actinomycetes</taxon>
        <taxon>Propionibacteriales</taxon>
        <taxon>Propionibacteriaceae</taxon>
        <taxon>Propioniferax</taxon>
    </lineage>
</organism>
<dbReference type="InterPro" id="IPR000792">
    <property type="entry name" value="Tscrpt_reg_LuxR_C"/>
</dbReference>
<dbReference type="SMART" id="SM00448">
    <property type="entry name" value="REC"/>
    <property type="match status" value="1"/>
</dbReference>
<feature type="modified residue" description="4-aspartylphosphate" evidence="5">
    <location>
        <position position="63"/>
    </location>
</feature>
<protein>
    <submittedName>
        <fullName evidence="8">LuxR family two component transcriptional regulator</fullName>
    </submittedName>
</protein>
<dbReference type="AlphaFoldDB" id="A0A542ZCC9"/>
<dbReference type="GO" id="GO:0006355">
    <property type="term" value="P:regulation of DNA-templated transcription"/>
    <property type="evidence" value="ECO:0007669"/>
    <property type="project" value="InterPro"/>
</dbReference>
<dbReference type="InterPro" id="IPR016032">
    <property type="entry name" value="Sig_transdc_resp-reg_C-effctor"/>
</dbReference>
<dbReference type="SUPFAM" id="SSF46894">
    <property type="entry name" value="C-terminal effector domain of the bipartite response regulators"/>
    <property type="match status" value="1"/>
</dbReference>
<evidence type="ECO:0000256" key="4">
    <source>
        <dbReference type="ARBA" id="ARBA00023163"/>
    </source>
</evidence>
<dbReference type="CDD" id="cd17535">
    <property type="entry name" value="REC_NarL-like"/>
    <property type="match status" value="1"/>
</dbReference>
<dbReference type="InterPro" id="IPR058245">
    <property type="entry name" value="NreC/VraR/RcsB-like_REC"/>
</dbReference>